<dbReference type="AlphaFoldDB" id="A0A915J0U4"/>
<dbReference type="Proteomes" id="UP000887565">
    <property type="component" value="Unplaced"/>
</dbReference>
<name>A0A915J0U4_ROMCU</name>
<protein>
    <submittedName>
        <fullName evidence="2">Uncharacterized protein</fullName>
    </submittedName>
</protein>
<keyword evidence="1" id="KW-1185">Reference proteome</keyword>
<evidence type="ECO:0000313" key="2">
    <source>
        <dbReference type="WBParaSite" id="nRc.2.0.1.t20010-RA"/>
    </source>
</evidence>
<dbReference type="WBParaSite" id="nRc.2.0.1.t20010-RA">
    <property type="protein sequence ID" value="nRc.2.0.1.t20010-RA"/>
    <property type="gene ID" value="nRc.2.0.1.g20010"/>
</dbReference>
<evidence type="ECO:0000313" key="1">
    <source>
        <dbReference type="Proteomes" id="UP000887565"/>
    </source>
</evidence>
<organism evidence="1 2">
    <name type="scientific">Romanomermis culicivorax</name>
    <name type="common">Nematode worm</name>
    <dbReference type="NCBI Taxonomy" id="13658"/>
    <lineage>
        <taxon>Eukaryota</taxon>
        <taxon>Metazoa</taxon>
        <taxon>Ecdysozoa</taxon>
        <taxon>Nematoda</taxon>
        <taxon>Enoplea</taxon>
        <taxon>Dorylaimia</taxon>
        <taxon>Mermithida</taxon>
        <taxon>Mermithoidea</taxon>
        <taxon>Mermithidae</taxon>
        <taxon>Romanomermis</taxon>
    </lineage>
</organism>
<sequence length="89" mass="10120">MRTAADNDAAVMKLPSTNVRIKSFLPSVTAAIMFRIVNKMTATTTPKPQNTVTDYRRLNPRNRRQSPIVAHCRRFSPIVGDKNPRILHF</sequence>
<reference evidence="2" key="1">
    <citation type="submission" date="2022-11" db="UniProtKB">
        <authorList>
            <consortium name="WormBaseParasite"/>
        </authorList>
    </citation>
    <scope>IDENTIFICATION</scope>
</reference>
<proteinExistence type="predicted"/>
<accession>A0A915J0U4</accession>